<reference evidence="5 6" key="1">
    <citation type="submission" date="2018-06" db="EMBL/GenBank/DDBJ databases">
        <title>Noncontiguous genome sequence of Ruminococcaceae bacterium ASD2818.</title>
        <authorList>
            <person name="Chaplin A.V."/>
            <person name="Sokolova S.R."/>
            <person name="Kochetkova T.O."/>
            <person name="Goltsov A.Y."/>
            <person name="Trofimov D.Y."/>
            <person name="Efimov B.A."/>
        </authorList>
    </citation>
    <scope>NUCLEOTIDE SEQUENCE [LARGE SCALE GENOMIC DNA]</scope>
    <source>
        <strain evidence="5 6">ASD2818</strain>
    </source>
</reference>
<dbReference type="EMBL" id="QLYR01000015">
    <property type="protein sequence ID" value="RAQ22149.1"/>
    <property type="molecule type" value="Genomic_DNA"/>
</dbReference>
<dbReference type="GO" id="GO:0005525">
    <property type="term" value="F:GTP binding"/>
    <property type="evidence" value="ECO:0007669"/>
    <property type="project" value="UniProtKB-KW"/>
</dbReference>
<dbReference type="SMART" id="SM00838">
    <property type="entry name" value="EFG_C"/>
    <property type="match status" value="1"/>
</dbReference>
<dbReference type="Proteomes" id="UP000249377">
    <property type="component" value="Unassembled WGS sequence"/>
</dbReference>
<keyword evidence="6" id="KW-1185">Reference proteome</keyword>
<proteinExistence type="predicted"/>
<dbReference type="SUPFAM" id="SSF54980">
    <property type="entry name" value="EF-G C-terminal domain-like"/>
    <property type="match status" value="2"/>
</dbReference>
<dbReference type="InterPro" id="IPR005517">
    <property type="entry name" value="Transl_elong_EFG/EF2_IV"/>
</dbReference>
<dbReference type="Pfam" id="PF00009">
    <property type="entry name" value="GTP_EFTU"/>
    <property type="match status" value="1"/>
</dbReference>
<dbReference type="PANTHER" id="PTHR43261:SF1">
    <property type="entry name" value="RIBOSOME-RELEASING FACTOR 2, MITOCHONDRIAL"/>
    <property type="match status" value="1"/>
</dbReference>
<evidence type="ECO:0000256" key="3">
    <source>
        <dbReference type="ARBA" id="ARBA00023134"/>
    </source>
</evidence>
<feature type="domain" description="Tr-type G" evidence="4">
    <location>
        <begin position="18"/>
        <end position="266"/>
    </location>
</feature>
<dbReference type="InterPro" id="IPR014721">
    <property type="entry name" value="Ribsml_uS5_D2-typ_fold_subgr"/>
</dbReference>
<dbReference type="GO" id="GO:0003924">
    <property type="term" value="F:GTPase activity"/>
    <property type="evidence" value="ECO:0007669"/>
    <property type="project" value="InterPro"/>
</dbReference>
<protein>
    <submittedName>
        <fullName evidence="5">GTP-binding protein</fullName>
    </submittedName>
</protein>
<dbReference type="SUPFAM" id="SSF52540">
    <property type="entry name" value="P-loop containing nucleoside triphosphate hydrolases"/>
    <property type="match status" value="1"/>
</dbReference>
<dbReference type="InterPro" id="IPR053905">
    <property type="entry name" value="EF-G-like_DII"/>
</dbReference>
<evidence type="ECO:0000256" key="2">
    <source>
        <dbReference type="ARBA" id="ARBA00022917"/>
    </source>
</evidence>
<dbReference type="Gene3D" id="3.30.230.10">
    <property type="match status" value="1"/>
</dbReference>
<dbReference type="InterPro" id="IPR009000">
    <property type="entry name" value="Transl_B-barrel_sf"/>
</dbReference>
<dbReference type="InterPro" id="IPR005225">
    <property type="entry name" value="Small_GTP-bd"/>
</dbReference>
<dbReference type="GO" id="GO:0032790">
    <property type="term" value="P:ribosome disassembly"/>
    <property type="evidence" value="ECO:0007669"/>
    <property type="project" value="TreeGrafter"/>
</dbReference>
<dbReference type="Gene3D" id="3.30.70.870">
    <property type="entry name" value="Elongation Factor G (Translational Gtpase), domain 3"/>
    <property type="match status" value="1"/>
</dbReference>
<evidence type="ECO:0000313" key="6">
    <source>
        <dbReference type="Proteomes" id="UP000249377"/>
    </source>
</evidence>
<dbReference type="InterPro" id="IPR031157">
    <property type="entry name" value="G_TR_CS"/>
</dbReference>
<dbReference type="Gene3D" id="2.40.30.10">
    <property type="entry name" value="Translation factors"/>
    <property type="match status" value="1"/>
</dbReference>
<dbReference type="SUPFAM" id="SSF54211">
    <property type="entry name" value="Ribosomal protein S5 domain 2-like"/>
    <property type="match status" value="1"/>
</dbReference>
<dbReference type="PANTHER" id="PTHR43261">
    <property type="entry name" value="TRANSLATION ELONGATION FACTOR G-RELATED"/>
    <property type="match status" value="1"/>
</dbReference>
<dbReference type="NCBIfam" id="TIGR00231">
    <property type="entry name" value="small_GTP"/>
    <property type="match status" value="1"/>
</dbReference>
<evidence type="ECO:0000313" key="5">
    <source>
        <dbReference type="EMBL" id="RAQ22149.1"/>
    </source>
</evidence>
<dbReference type="Gene3D" id="3.30.70.240">
    <property type="match status" value="1"/>
</dbReference>
<accession>A0A328UAS5</accession>
<dbReference type="Pfam" id="PF03764">
    <property type="entry name" value="EFG_IV"/>
    <property type="match status" value="1"/>
</dbReference>
<dbReference type="PRINTS" id="PR01037">
    <property type="entry name" value="TCRTETOQM"/>
</dbReference>
<evidence type="ECO:0000259" key="4">
    <source>
        <dbReference type="PROSITE" id="PS51722"/>
    </source>
</evidence>
<dbReference type="InterPro" id="IPR000795">
    <property type="entry name" value="T_Tr_GTP-bd_dom"/>
</dbReference>
<organism evidence="5 6">
    <name type="scientific">Hydrogeniiclostridium mannosilyticum</name>
    <dbReference type="NCBI Taxonomy" id="2764322"/>
    <lineage>
        <taxon>Bacteria</taxon>
        <taxon>Bacillati</taxon>
        <taxon>Bacillota</taxon>
        <taxon>Clostridia</taxon>
        <taxon>Eubacteriales</taxon>
        <taxon>Acutalibacteraceae</taxon>
        <taxon>Hydrogeniiclostridium</taxon>
    </lineage>
</organism>
<dbReference type="AlphaFoldDB" id="A0A328UAS5"/>
<dbReference type="Pfam" id="PF14492">
    <property type="entry name" value="EFG_III"/>
    <property type="match status" value="1"/>
</dbReference>
<dbReference type="PROSITE" id="PS00301">
    <property type="entry name" value="G_TR_1"/>
    <property type="match status" value="1"/>
</dbReference>
<dbReference type="CDD" id="cd01514">
    <property type="entry name" value="Elongation_Factor_C"/>
    <property type="match status" value="1"/>
</dbReference>
<dbReference type="Gene3D" id="3.40.50.300">
    <property type="entry name" value="P-loop containing nucleotide triphosphate hydrolases"/>
    <property type="match status" value="1"/>
</dbReference>
<keyword evidence="2" id="KW-0648">Protein biosynthesis</keyword>
<dbReference type="InterPro" id="IPR000640">
    <property type="entry name" value="EFG_V-like"/>
</dbReference>
<gene>
    <name evidence="5" type="ORF">DPQ25_13485</name>
</gene>
<dbReference type="PROSITE" id="PS51722">
    <property type="entry name" value="G_TR_2"/>
    <property type="match status" value="1"/>
</dbReference>
<dbReference type="InterPro" id="IPR041095">
    <property type="entry name" value="EFG_II"/>
</dbReference>
<comment type="caution">
    <text evidence="5">The sequence shown here is derived from an EMBL/GenBank/DDBJ whole genome shotgun (WGS) entry which is preliminary data.</text>
</comment>
<dbReference type="Pfam" id="PF22042">
    <property type="entry name" value="EF-G_D2"/>
    <property type="match status" value="1"/>
</dbReference>
<dbReference type="SUPFAM" id="SSF50447">
    <property type="entry name" value="Translation proteins"/>
    <property type="match status" value="1"/>
</dbReference>
<evidence type="ECO:0000256" key="1">
    <source>
        <dbReference type="ARBA" id="ARBA00022741"/>
    </source>
</evidence>
<dbReference type="InterPro" id="IPR035647">
    <property type="entry name" value="EFG_III/V"/>
</dbReference>
<dbReference type="SMART" id="SM00889">
    <property type="entry name" value="EFG_IV"/>
    <property type="match status" value="1"/>
</dbReference>
<name>A0A328UAS5_9FIRM</name>
<dbReference type="Pfam" id="PF00679">
    <property type="entry name" value="EFG_C"/>
    <property type="match status" value="1"/>
</dbReference>
<dbReference type="InterPro" id="IPR020568">
    <property type="entry name" value="Ribosomal_Su5_D2-typ_SF"/>
</dbReference>
<dbReference type="PRINTS" id="PR00315">
    <property type="entry name" value="ELONGATNFCT"/>
</dbReference>
<dbReference type="InterPro" id="IPR027417">
    <property type="entry name" value="P-loop_NTPase"/>
</dbReference>
<sequence length="665" mass="73236">MIYQISLSNGKERATLKQKMMNLGILAHVDAGKTSVTEQLLYLGGSIRQAGSVDRGTAQTDWLEVERKRGISVKTASSCLCYQGVQINLIDTPGHVDFSGEVERTLGALDCSVLVISAAEGVQPQTRHLWRALEQLGIPTLIFVNKIDRAGCDCEAVLLQIREELGARLFITQTVLQAGMEDCSIEPKDYGGKAREELAALAADLDDAVAELYLADKPIAGELLMQTISDACRQRQLTPVCFGSAKLGVGMEALLQSIIRYLPAAQGSDGAPLSGLVYKVDHDPVLGKGAHIRLFNGCIKSRDPVPLLNSDEPEKATQIRRFNGAKSQSLDILHAGEIAAVYGLGSLKAGDIVGKQPLDRFCPLTFPLLTVQVLPEQEQDLTALAAALQELAEEDPLLDLEWLKEERELHLKITGKIQLEILSELLWDRYRLRAQFSSPSVIYKETPAKTGIGLERYTMPKPCWAVVELKAEPLPRGSGVRFESAIKEKQLPYRYQHHVELSLRDALKQGLYGWEVTDARFTLTGGEHHHVHTHPLDFFVATPIAVLRALTDSGAVLLEPIVRVTLSAGEEFLGKTIRDILQMRGEFDSPAVSKGVFSLEALLPAAASLEYPIAFRSMTSGKGSYYSEFYRYQECPLELGATARRRGIHPLLERSKWILHARSAL</sequence>
<keyword evidence="3" id="KW-0342">GTP-binding</keyword>
<keyword evidence="1" id="KW-0547">Nucleotide-binding</keyword>
<dbReference type="GO" id="GO:0006412">
    <property type="term" value="P:translation"/>
    <property type="evidence" value="ECO:0007669"/>
    <property type="project" value="UniProtKB-KW"/>
</dbReference>